<dbReference type="InterPro" id="IPR006860">
    <property type="entry name" value="FecR"/>
</dbReference>
<reference evidence="4 5" key="1">
    <citation type="journal article" date="2014" name="Int. J. Syst. Evol. Microbiol.">
        <title>Complete genome sequence of Corynebacterium casei LMG S-19264T (=DSM 44701T), isolated from a smear-ripened cheese.</title>
        <authorList>
            <consortium name="US DOE Joint Genome Institute (JGI-PGF)"/>
            <person name="Walter F."/>
            <person name="Albersmeier A."/>
            <person name="Kalinowski J."/>
            <person name="Ruckert C."/>
        </authorList>
    </citation>
    <scope>NUCLEOTIDE SEQUENCE [LARGE SCALE GENOMIC DNA]</scope>
    <source>
        <strain evidence="4 5">KCTC 12866</strain>
    </source>
</reference>
<dbReference type="Proteomes" id="UP000598271">
    <property type="component" value="Unassembled WGS sequence"/>
</dbReference>
<sequence length="347" mass="39371">MPYNHYHVSEFVLDDSFQAYVLCTDPEAVAFWTNWLARHPHKENEIQEATELVRLLAGPKRTQPLPDKEAELRRLIEQLPVNNSSYEPSPVRYPIFAGWQRGTFAVAAMLAVLFLAGGGWFLTQQLSHPGQTVLKTDFGQKRNFFLPDGSEVTLNANSTLRYQPDWPEGEIRQVWLEGEAFFHVAKRQVAGKPIKFTVRAGELAIEVLGTQFNVLNRAERTQVVLEEGKVRLRSTENSQLLLDMTPGEAVVYSQRNGLVSRQQTDTQLHDAWRDNRLVFDNTPLAEVAEIIEHTYGKTVTFGDANLMSRRLTGTIPSDDLTRLTKALSRAFDLQITERGDELLIEAH</sequence>
<dbReference type="InterPro" id="IPR012373">
    <property type="entry name" value="Ferrdict_sens_TM"/>
</dbReference>
<evidence type="ECO:0000313" key="4">
    <source>
        <dbReference type="EMBL" id="GHB72978.1"/>
    </source>
</evidence>
<dbReference type="Pfam" id="PF16344">
    <property type="entry name" value="FecR_C"/>
    <property type="match status" value="1"/>
</dbReference>
<evidence type="ECO:0000259" key="2">
    <source>
        <dbReference type="Pfam" id="PF04773"/>
    </source>
</evidence>
<dbReference type="Gene3D" id="2.60.120.1440">
    <property type="match status" value="1"/>
</dbReference>
<dbReference type="EMBL" id="BMXF01000002">
    <property type="protein sequence ID" value="GHB72978.1"/>
    <property type="molecule type" value="Genomic_DNA"/>
</dbReference>
<dbReference type="RefSeq" id="WP_189565163.1">
    <property type="nucleotide sequence ID" value="NZ_BMXF01000002.1"/>
</dbReference>
<name>A0A8J3G9A5_9BACT</name>
<evidence type="ECO:0000313" key="5">
    <source>
        <dbReference type="Proteomes" id="UP000598271"/>
    </source>
</evidence>
<feature type="domain" description="Protein FecR C-terminal" evidence="3">
    <location>
        <begin position="276"/>
        <end position="343"/>
    </location>
</feature>
<dbReference type="Pfam" id="PF04773">
    <property type="entry name" value="FecR"/>
    <property type="match status" value="1"/>
</dbReference>
<keyword evidence="5" id="KW-1185">Reference proteome</keyword>
<dbReference type="Gene3D" id="3.55.50.30">
    <property type="match status" value="1"/>
</dbReference>
<dbReference type="InterPro" id="IPR032508">
    <property type="entry name" value="FecR_C"/>
</dbReference>
<keyword evidence="1" id="KW-0472">Membrane</keyword>
<feature type="domain" description="FecR protein" evidence="2">
    <location>
        <begin position="133"/>
        <end position="231"/>
    </location>
</feature>
<dbReference type="PANTHER" id="PTHR30273:SF2">
    <property type="entry name" value="PROTEIN FECR"/>
    <property type="match status" value="1"/>
</dbReference>
<proteinExistence type="predicted"/>
<accession>A0A8J3G9A5</accession>
<feature type="transmembrane region" description="Helical" evidence="1">
    <location>
        <begin position="102"/>
        <end position="122"/>
    </location>
</feature>
<comment type="caution">
    <text evidence="4">The sequence shown here is derived from an EMBL/GenBank/DDBJ whole genome shotgun (WGS) entry which is preliminary data.</text>
</comment>
<organism evidence="4 5">
    <name type="scientific">Persicitalea jodogahamensis</name>
    <dbReference type="NCBI Taxonomy" id="402147"/>
    <lineage>
        <taxon>Bacteria</taxon>
        <taxon>Pseudomonadati</taxon>
        <taxon>Bacteroidota</taxon>
        <taxon>Cytophagia</taxon>
        <taxon>Cytophagales</taxon>
        <taxon>Spirosomataceae</taxon>
        <taxon>Persicitalea</taxon>
    </lineage>
</organism>
<dbReference type="PIRSF" id="PIRSF018266">
    <property type="entry name" value="FecR"/>
    <property type="match status" value="1"/>
</dbReference>
<keyword evidence="1" id="KW-1133">Transmembrane helix</keyword>
<gene>
    <name evidence="4" type="ORF">GCM10007390_28840</name>
</gene>
<dbReference type="GO" id="GO:0016989">
    <property type="term" value="F:sigma factor antagonist activity"/>
    <property type="evidence" value="ECO:0007669"/>
    <property type="project" value="TreeGrafter"/>
</dbReference>
<dbReference type="AlphaFoldDB" id="A0A8J3G9A5"/>
<evidence type="ECO:0000256" key="1">
    <source>
        <dbReference type="SAM" id="Phobius"/>
    </source>
</evidence>
<protein>
    <submittedName>
        <fullName evidence="4">Uncharacterized protein</fullName>
    </submittedName>
</protein>
<dbReference type="PANTHER" id="PTHR30273">
    <property type="entry name" value="PERIPLASMIC SIGNAL SENSOR AND SIGMA FACTOR ACTIVATOR FECR-RELATED"/>
    <property type="match status" value="1"/>
</dbReference>
<keyword evidence="1" id="KW-0812">Transmembrane</keyword>
<evidence type="ECO:0000259" key="3">
    <source>
        <dbReference type="Pfam" id="PF16344"/>
    </source>
</evidence>